<evidence type="ECO:0000256" key="1">
    <source>
        <dbReference type="SAM" id="MobiDB-lite"/>
    </source>
</evidence>
<dbReference type="EMBL" id="VDCV01000010">
    <property type="protein sequence ID" value="KAB5538009.1"/>
    <property type="molecule type" value="Genomic_DNA"/>
</dbReference>
<organism evidence="3 4">
    <name type="scientific">Salix brachista</name>
    <dbReference type="NCBI Taxonomy" id="2182728"/>
    <lineage>
        <taxon>Eukaryota</taxon>
        <taxon>Viridiplantae</taxon>
        <taxon>Streptophyta</taxon>
        <taxon>Embryophyta</taxon>
        <taxon>Tracheophyta</taxon>
        <taxon>Spermatophyta</taxon>
        <taxon>Magnoliopsida</taxon>
        <taxon>eudicotyledons</taxon>
        <taxon>Gunneridae</taxon>
        <taxon>Pentapetalae</taxon>
        <taxon>rosids</taxon>
        <taxon>fabids</taxon>
        <taxon>Malpighiales</taxon>
        <taxon>Salicaceae</taxon>
        <taxon>Saliceae</taxon>
        <taxon>Salix</taxon>
    </lineage>
</organism>
<evidence type="ECO:0000313" key="4">
    <source>
        <dbReference type="Proteomes" id="UP000326939"/>
    </source>
</evidence>
<feature type="transmembrane region" description="Helical" evidence="2">
    <location>
        <begin position="36"/>
        <end position="54"/>
    </location>
</feature>
<keyword evidence="2" id="KW-0472">Membrane</keyword>
<evidence type="ECO:0000256" key="2">
    <source>
        <dbReference type="SAM" id="Phobius"/>
    </source>
</evidence>
<keyword evidence="2" id="KW-0812">Transmembrane</keyword>
<proteinExistence type="predicted"/>
<name>A0A5N5L5I8_9ROSI</name>
<evidence type="ECO:0000313" key="3">
    <source>
        <dbReference type="EMBL" id="KAB5538009.1"/>
    </source>
</evidence>
<accession>A0A5N5L5I8</accession>
<reference evidence="4" key="1">
    <citation type="journal article" date="2019" name="Gigascience">
        <title>De novo genome assembly of the endangered Acer yangbiense, a plant species with extremely small populations endemic to Yunnan Province, China.</title>
        <authorList>
            <person name="Yang J."/>
            <person name="Wariss H.M."/>
            <person name="Tao L."/>
            <person name="Zhang R."/>
            <person name="Yun Q."/>
            <person name="Hollingsworth P."/>
            <person name="Dao Z."/>
            <person name="Luo G."/>
            <person name="Guo H."/>
            <person name="Ma Y."/>
            <person name="Sun W."/>
        </authorList>
    </citation>
    <scope>NUCLEOTIDE SEQUENCE [LARGE SCALE GENOMIC DNA]</scope>
    <source>
        <strain evidence="4">cv. br00</strain>
    </source>
</reference>
<dbReference type="Proteomes" id="UP000326939">
    <property type="component" value="Chromosome 10"/>
</dbReference>
<keyword evidence="4" id="KW-1185">Reference proteome</keyword>
<sequence>MLCRCDWFTCFGASSVSSSSSGSISSPGSSDSRPPILGTVVTGILLLLGPFLKLDMEGGRCSGNFSLFVVACICIASGVLAAPVVLVLSNCISAFVAKLMASVRE</sequence>
<feature type="transmembrane region" description="Helical" evidence="2">
    <location>
        <begin position="66"/>
        <end position="96"/>
    </location>
</feature>
<protein>
    <submittedName>
        <fullName evidence="3">Uncharacterized protein</fullName>
    </submittedName>
</protein>
<feature type="region of interest" description="Disordered" evidence="1">
    <location>
        <begin position="14"/>
        <end position="35"/>
    </location>
</feature>
<comment type="caution">
    <text evidence="3">The sequence shown here is derived from an EMBL/GenBank/DDBJ whole genome shotgun (WGS) entry which is preliminary data.</text>
</comment>
<keyword evidence="2" id="KW-1133">Transmembrane helix</keyword>
<dbReference type="AlphaFoldDB" id="A0A5N5L5I8"/>
<gene>
    <name evidence="3" type="ORF">DKX38_015542</name>
</gene>